<evidence type="ECO:0000313" key="2">
    <source>
        <dbReference type="EMBL" id="QIE91545.1"/>
    </source>
</evidence>
<dbReference type="RefSeq" id="WP_024764896.1">
    <property type="nucleotide sequence ID" value="NZ_CP049142.1"/>
</dbReference>
<dbReference type="AlphaFoldDB" id="A0A6G6J833"/>
<evidence type="ECO:0000313" key="3">
    <source>
        <dbReference type="Proteomes" id="UP000501063"/>
    </source>
</evidence>
<name>A0A6G6J833_PSENT</name>
<dbReference type="KEGG" id="pnt:G5B91_35020"/>
<protein>
    <submittedName>
        <fullName evidence="2">Lytic transglycosylase domain-containing protein</fullName>
    </submittedName>
</protein>
<evidence type="ECO:0000256" key="1">
    <source>
        <dbReference type="SAM" id="SignalP"/>
    </source>
</evidence>
<feature type="signal peptide" evidence="1">
    <location>
        <begin position="1"/>
        <end position="18"/>
    </location>
</feature>
<organism evidence="2 3">
    <name type="scientific">Pseudomonas nitroreducens</name>
    <dbReference type="NCBI Taxonomy" id="46680"/>
    <lineage>
        <taxon>Bacteria</taxon>
        <taxon>Pseudomonadati</taxon>
        <taxon>Pseudomonadota</taxon>
        <taxon>Gammaproteobacteria</taxon>
        <taxon>Pseudomonadales</taxon>
        <taxon>Pseudomonadaceae</taxon>
        <taxon>Pseudomonas</taxon>
    </lineage>
</organism>
<reference evidence="2 3" key="1">
    <citation type="submission" date="2020-02" db="EMBL/GenBank/DDBJ databases">
        <title>Integrative conjugative elements (ICEs) and plasmids drive adaptation of Pseudomonas nitroreducens strain HBP1 to wastewater environment.</title>
        <authorList>
            <person name="Sentchilo V."/>
            <person name="Carraro N."/>
            <person name="Bertelli C."/>
            <person name="van der Meer J.R."/>
        </authorList>
    </citation>
    <scope>NUCLEOTIDE SEQUENCE [LARGE SCALE GENOMIC DNA]</scope>
    <source>
        <strain evidence="2 3">HBP1</strain>
        <plasmid evidence="3">ppnihbp1_1</plasmid>
    </source>
</reference>
<gene>
    <name evidence="2" type="ORF">G5B91_35020</name>
</gene>
<keyword evidence="1" id="KW-0732">Signal</keyword>
<feature type="chain" id="PRO_5026157891" evidence="1">
    <location>
        <begin position="19"/>
        <end position="236"/>
    </location>
</feature>
<geneLocation type="plasmid" evidence="3">
    <name>ppnihbp1_1</name>
</geneLocation>
<dbReference type="EMBL" id="CP049142">
    <property type="protein sequence ID" value="QIE91545.1"/>
    <property type="molecule type" value="Genomic_DNA"/>
</dbReference>
<proteinExistence type="predicted"/>
<dbReference type="Gene3D" id="1.10.530.10">
    <property type="match status" value="1"/>
</dbReference>
<accession>A0A6G6J833</accession>
<keyword evidence="2" id="KW-0614">Plasmid</keyword>
<dbReference type="Proteomes" id="UP000501063">
    <property type="component" value="Plasmid pPniHBP1_1"/>
</dbReference>
<sequence length="236" mass="26853">MRGALFAITLSFASLAAADDFNYDPLIDSVALRYGADRIVFRALVQKESKKSPWVFNVDGEGFWFSTKDQAVNALWALTTAPWLVKIIPEKDAKPIRRFFPTERAAQSFASSYQQSRQMQGFRALQQRADDSKEVLDGQFRVRRIWLLNTDLGIAQISYRFHGKGKGSVQQWLDPAFNLSYAASHLAELKKQYGSDLQAVGYYHSKTKRYRDAYMAKFMPIYQKEKARAGIAVAAK</sequence>
<dbReference type="SUPFAM" id="SSF53955">
    <property type="entry name" value="Lysozyme-like"/>
    <property type="match status" value="1"/>
</dbReference>
<dbReference type="InterPro" id="IPR023346">
    <property type="entry name" value="Lysozyme-like_dom_sf"/>
</dbReference>